<dbReference type="EMBL" id="MTCZ01000053">
    <property type="protein sequence ID" value="OWP84118.1"/>
    <property type="molecule type" value="Genomic_DNA"/>
</dbReference>
<reference evidence="9 10" key="1">
    <citation type="journal article" date="2017" name="Infect. Genet. Evol.">
        <title>Comparative genome analysis of fish pathogen Flavobacterium columnare reveals extensive sequence diversity within the species.</title>
        <authorList>
            <person name="Kayansamruaj P."/>
            <person name="Dong H.T."/>
            <person name="Hirono I."/>
            <person name="Kondo H."/>
            <person name="Senapin S."/>
            <person name="Rodkhum C."/>
        </authorList>
    </citation>
    <scope>NUCLEOTIDE SEQUENCE [LARGE SCALE GENOMIC DNA]</scope>
    <source>
        <strain evidence="9 10">1215</strain>
    </source>
</reference>
<evidence type="ECO:0000313" key="9">
    <source>
        <dbReference type="EMBL" id="OWP84118.1"/>
    </source>
</evidence>
<gene>
    <name evidence="9" type="ORF">BWK59_07000</name>
</gene>
<feature type="domain" description="Peptidase M48" evidence="8">
    <location>
        <begin position="163"/>
        <end position="346"/>
    </location>
</feature>
<dbReference type="Proteomes" id="UP000197768">
    <property type="component" value="Unassembled WGS sequence"/>
</dbReference>
<dbReference type="GO" id="GO:0016020">
    <property type="term" value="C:membrane"/>
    <property type="evidence" value="ECO:0007669"/>
    <property type="project" value="TreeGrafter"/>
</dbReference>
<evidence type="ECO:0000256" key="2">
    <source>
        <dbReference type="ARBA" id="ARBA00022723"/>
    </source>
</evidence>
<keyword evidence="5 6" id="KW-0482">Metalloprotease</keyword>
<keyword evidence="7" id="KW-1133">Transmembrane helix</keyword>
<keyword evidence="3 6" id="KW-0378">Hydrolase</keyword>
<keyword evidence="7" id="KW-0472">Membrane</keyword>
<evidence type="ECO:0000256" key="3">
    <source>
        <dbReference type="ARBA" id="ARBA00022801"/>
    </source>
</evidence>
<dbReference type="GO" id="GO:0046872">
    <property type="term" value="F:metal ion binding"/>
    <property type="evidence" value="ECO:0007669"/>
    <property type="project" value="UniProtKB-KW"/>
</dbReference>
<dbReference type="CDD" id="cd07332">
    <property type="entry name" value="M48C_Oma1_like"/>
    <property type="match status" value="1"/>
</dbReference>
<protein>
    <recommendedName>
        <fullName evidence="8">Peptidase M48 domain-containing protein</fullName>
    </recommendedName>
</protein>
<dbReference type="InterPro" id="IPR001915">
    <property type="entry name" value="Peptidase_M48"/>
</dbReference>
<evidence type="ECO:0000256" key="7">
    <source>
        <dbReference type="SAM" id="Phobius"/>
    </source>
</evidence>
<keyword evidence="4 6" id="KW-0862">Zinc</keyword>
<comment type="cofactor">
    <cofactor evidence="6">
        <name>Zn(2+)</name>
        <dbReference type="ChEBI" id="CHEBI:29105"/>
    </cofactor>
    <text evidence="6">Binds 1 zinc ion per subunit.</text>
</comment>
<evidence type="ECO:0000256" key="6">
    <source>
        <dbReference type="RuleBase" id="RU003983"/>
    </source>
</evidence>
<proteinExistence type="inferred from homology"/>
<keyword evidence="2" id="KW-0479">Metal-binding</keyword>
<feature type="transmembrane region" description="Helical" evidence="7">
    <location>
        <begin position="103"/>
        <end position="123"/>
    </location>
</feature>
<comment type="similarity">
    <text evidence="6">Belongs to the peptidase M48 family.</text>
</comment>
<name>A0A246GIP9_9FLAO</name>
<evidence type="ECO:0000256" key="4">
    <source>
        <dbReference type="ARBA" id="ARBA00022833"/>
    </source>
</evidence>
<organism evidence="9 10">
    <name type="scientific">Flavobacterium davisii</name>
    <dbReference type="NCBI Taxonomy" id="2906077"/>
    <lineage>
        <taxon>Bacteria</taxon>
        <taxon>Pseudomonadati</taxon>
        <taxon>Bacteroidota</taxon>
        <taxon>Flavobacteriia</taxon>
        <taxon>Flavobacteriales</taxon>
        <taxon>Flavobacteriaceae</taxon>
        <taxon>Flavobacterium</taxon>
    </lineage>
</organism>
<dbReference type="RefSeq" id="WP_088392396.1">
    <property type="nucleotide sequence ID" value="NZ_MTCZ01000053.1"/>
</dbReference>
<evidence type="ECO:0000313" key="10">
    <source>
        <dbReference type="Proteomes" id="UP000197768"/>
    </source>
</evidence>
<dbReference type="PANTHER" id="PTHR22726">
    <property type="entry name" value="METALLOENDOPEPTIDASE OMA1"/>
    <property type="match status" value="1"/>
</dbReference>
<dbReference type="Pfam" id="PF01435">
    <property type="entry name" value="Peptidase_M48"/>
    <property type="match status" value="1"/>
</dbReference>
<accession>A0A246GIP9</accession>
<keyword evidence="1 6" id="KW-0645">Protease</keyword>
<dbReference type="Gene3D" id="3.30.2010.10">
    <property type="entry name" value="Metalloproteases ('zincins'), catalytic domain"/>
    <property type="match status" value="1"/>
</dbReference>
<dbReference type="GO" id="GO:0004222">
    <property type="term" value="F:metalloendopeptidase activity"/>
    <property type="evidence" value="ECO:0007669"/>
    <property type="project" value="InterPro"/>
</dbReference>
<sequence length="373" mass="41530">MNTYEAILIHPDVTGGRVSGNLQIKTNGIFFESGVIKYHIGFTSLSITVGGAANRFIFFLDTSINSISIYTADKSILKDSILVSNNKFKQEIKKSKSALNGPFRGIIIALIIIGFFIGSLYVLKDKMVEGIASQFPISWEQKAGDKLFNTLSLQYHFIKNDTLKNEFIKVAKPLFNQIEKEGYEVDLYFVKDPTINAFALPGGKVIIQTGLIENAKSWEEVMGVLSHELSHVTRRHHLRGIINNLGIFALLSATVGDVSAIAGTFINMGGELASLSNSRDFEIEADETGRQYLVNAKINPAGLLSFFKTLEKEEKTILDSTAVKDIDLSFLSTHPDTKTRIKKLKEKQKEDKTPYPVLPNTFNDFKAKLLKIK</sequence>
<evidence type="ECO:0000256" key="1">
    <source>
        <dbReference type="ARBA" id="ARBA00022670"/>
    </source>
</evidence>
<dbReference type="GO" id="GO:0051603">
    <property type="term" value="P:proteolysis involved in protein catabolic process"/>
    <property type="evidence" value="ECO:0007669"/>
    <property type="project" value="TreeGrafter"/>
</dbReference>
<dbReference type="InterPro" id="IPR051156">
    <property type="entry name" value="Mito/Outer_Membr_Metalloprot"/>
</dbReference>
<evidence type="ECO:0000256" key="5">
    <source>
        <dbReference type="ARBA" id="ARBA00023049"/>
    </source>
</evidence>
<keyword evidence="7" id="KW-0812">Transmembrane</keyword>
<comment type="caution">
    <text evidence="9">The sequence shown here is derived from an EMBL/GenBank/DDBJ whole genome shotgun (WGS) entry which is preliminary data.</text>
</comment>
<evidence type="ECO:0000259" key="8">
    <source>
        <dbReference type="Pfam" id="PF01435"/>
    </source>
</evidence>
<dbReference type="AlphaFoldDB" id="A0A246GIP9"/>
<dbReference type="PANTHER" id="PTHR22726:SF1">
    <property type="entry name" value="METALLOENDOPEPTIDASE OMA1, MITOCHONDRIAL"/>
    <property type="match status" value="1"/>
</dbReference>